<gene>
    <name evidence="1" type="ORF">V6N12_065630</name>
</gene>
<accession>A0ABR2GA97</accession>
<dbReference type="EMBL" id="JBBPBM010000002">
    <property type="protein sequence ID" value="KAK8597154.1"/>
    <property type="molecule type" value="Genomic_DNA"/>
</dbReference>
<dbReference type="Proteomes" id="UP001472677">
    <property type="component" value="Unassembled WGS sequence"/>
</dbReference>
<evidence type="ECO:0000313" key="1">
    <source>
        <dbReference type="EMBL" id="KAK8597154.1"/>
    </source>
</evidence>
<proteinExistence type="predicted"/>
<organism evidence="1 2">
    <name type="scientific">Hibiscus sabdariffa</name>
    <name type="common">roselle</name>
    <dbReference type="NCBI Taxonomy" id="183260"/>
    <lineage>
        <taxon>Eukaryota</taxon>
        <taxon>Viridiplantae</taxon>
        <taxon>Streptophyta</taxon>
        <taxon>Embryophyta</taxon>
        <taxon>Tracheophyta</taxon>
        <taxon>Spermatophyta</taxon>
        <taxon>Magnoliopsida</taxon>
        <taxon>eudicotyledons</taxon>
        <taxon>Gunneridae</taxon>
        <taxon>Pentapetalae</taxon>
        <taxon>rosids</taxon>
        <taxon>malvids</taxon>
        <taxon>Malvales</taxon>
        <taxon>Malvaceae</taxon>
        <taxon>Malvoideae</taxon>
        <taxon>Hibiscus</taxon>
    </lineage>
</organism>
<keyword evidence="2" id="KW-1185">Reference proteome</keyword>
<name>A0ABR2GA97_9ROSI</name>
<evidence type="ECO:0000313" key="2">
    <source>
        <dbReference type="Proteomes" id="UP001472677"/>
    </source>
</evidence>
<sequence>MDFKDLCPPIWTWKIINIEKLPWKKGGIVTIVHGPSGRRSFNGAKVEDEDFCEKALSKGQKSFSFPKPCLREHNAWSNHHGIYVDFDFIEHLADERQNYKTTLKHSILEFKVAKISTMIVSANLLLIIPKIYLSWFVACSITSTDNLLDGYLHQG</sequence>
<reference evidence="1 2" key="1">
    <citation type="journal article" date="2024" name="G3 (Bethesda)">
        <title>Genome assembly of Hibiscus sabdariffa L. provides insights into metabolisms of medicinal natural products.</title>
        <authorList>
            <person name="Kim T."/>
        </authorList>
    </citation>
    <scope>NUCLEOTIDE SEQUENCE [LARGE SCALE GENOMIC DNA]</scope>
    <source>
        <strain evidence="1">TK-2024</strain>
        <tissue evidence="1">Old leaves</tissue>
    </source>
</reference>
<comment type="caution">
    <text evidence="1">The sequence shown here is derived from an EMBL/GenBank/DDBJ whole genome shotgun (WGS) entry which is preliminary data.</text>
</comment>
<protein>
    <submittedName>
        <fullName evidence="1">Uncharacterized protein</fullName>
    </submittedName>
</protein>